<dbReference type="Proteomes" id="UP000006844">
    <property type="component" value="Chromosome"/>
</dbReference>
<dbReference type="STRING" id="401053.AciPR4_2073"/>
<sequence length="280" mass="30973">MPLKDGPPLNLRTSNRVFLAFVFLTSFALATHSQTIPTGIPVLAYHRFDPTTPAATTVTTATFESQLAFLAEHHYTIVPLERVVEAVLRKTPPPRTLTLAITVDDGHRSVYTVLFPLIKQHHIPVTLFIYPSAISHAPYALTWDQLKEMHASGLVDIQSHTYWHPDFRHDKAHRTPSDYTAFVHSQLTKSRLKLDAELGTHITLLAWPYGILDADLEAASAQDGYVAAFGYSGGVARAGDDPYSIHRIPVPNFAHGFAFEALLRDAQARPEGNSSHAGHE</sequence>
<keyword evidence="1" id="KW-0732">Signal</keyword>
<dbReference type="SUPFAM" id="SSF88713">
    <property type="entry name" value="Glycoside hydrolase/deacetylase"/>
    <property type="match status" value="1"/>
</dbReference>
<reference evidence="3 4" key="1">
    <citation type="journal article" date="2012" name="Stand. Genomic Sci.">
        <title>Complete genome sequence of Terriglobus saanensis type strain SP1PR4(T), an Acidobacteria from tundra soil.</title>
        <authorList>
            <person name="Rawat S.R."/>
            <person name="Mannisto M.K."/>
            <person name="Starovoytov V."/>
            <person name="Goodwin L."/>
            <person name="Nolan M."/>
            <person name="Hauser L."/>
            <person name="Land M."/>
            <person name="Davenport K.W."/>
            <person name="Woyke T."/>
            <person name="Haggblom M.M."/>
        </authorList>
    </citation>
    <scope>NUCLEOTIDE SEQUENCE</scope>
    <source>
        <strain evidence="4">ATCC BAA-1853 / DSM 23119 / SP1PR4</strain>
    </source>
</reference>
<feature type="domain" description="NodB homology" evidence="2">
    <location>
        <begin position="97"/>
        <end position="280"/>
    </location>
</feature>
<accession>E8V7V3</accession>
<organism evidence="3 4">
    <name type="scientific">Terriglobus saanensis (strain ATCC BAA-1853 / DSM 23119 / SP1PR4)</name>
    <dbReference type="NCBI Taxonomy" id="401053"/>
    <lineage>
        <taxon>Bacteria</taxon>
        <taxon>Pseudomonadati</taxon>
        <taxon>Acidobacteriota</taxon>
        <taxon>Terriglobia</taxon>
        <taxon>Terriglobales</taxon>
        <taxon>Acidobacteriaceae</taxon>
        <taxon>Terriglobus</taxon>
    </lineage>
</organism>
<evidence type="ECO:0000259" key="2">
    <source>
        <dbReference type="PROSITE" id="PS51677"/>
    </source>
</evidence>
<evidence type="ECO:0000313" key="3">
    <source>
        <dbReference type="EMBL" id="ADV82877.1"/>
    </source>
</evidence>
<dbReference type="KEGG" id="tsa:AciPR4_2073"/>
<dbReference type="PANTHER" id="PTHR34216">
    <property type="match status" value="1"/>
</dbReference>
<dbReference type="Gene3D" id="3.20.20.370">
    <property type="entry name" value="Glycoside hydrolase/deacetylase"/>
    <property type="match status" value="1"/>
</dbReference>
<dbReference type="InterPro" id="IPR051398">
    <property type="entry name" value="Polysacch_Deacetylase"/>
</dbReference>
<dbReference type="InterPro" id="IPR002509">
    <property type="entry name" value="NODB_dom"/>
</dbReference>
<dbReference type="HOGENOM" id="CLU_030024_10_0_0"/>
<keyword evidence="4" id="KW-1185">Reference proteome</keyword>
<dbReference type="eggNOG" id="COG0726">
    <property type="taxonomic scope" value="Bacteria"/>
</dbReference>
<dbReference type="PANTHER" id="PTHR34216:SF7">
    <property type="entry name" value="POLY-BETA-1,6-N-ACETYL-D-GLUCOSAMINE N-DEACETYLASE"/>
    <property type="match status" value="1"/>
</dbReference>
<evidence type="ECO:0000256" key="1">
    <source>
        <dbReference type="ARBA" id="ARBA00022729"/>
    </source>
</evidence>
<proteinExistence type="predicted"/>
<dbReference type="GO" id="GO:0016810">
    <property type="term" value="F:hydrolase activity, acting on carbon-nitrogen (but not peptide) bonds"/>
    <property type="evidence" value="ECO:0007669"/>
    <property type="project" value="InterPro"/>
</dbReference>
<dbReference type="GO" id="GO:0005975">
    <property type="term" value="P:carbohydrate metabolic process"/>
    <property type="evidence" value="ECO:0007669"/>
    <property type="project" value="InterPro"/>
</dbReference>
<dbReference type="CDD" id="cd10918">
    <property type="entry name" value="CE4_NodB_like_5s_6s"/>
    <property type="match status" value="1"/>
</dbReference>
<dbReference type="Pfam" id="PF01522">
    <property type="entry name" value="Polysacc_deac_1"/>
    <property type="match status" value="1"/>
</dbReference>
<evidence type="ECO:0000313" key="4">
    <source>
        <dbReference type="Proteomes" id="UP000006844"/>
    </source>
</evidence>
<dbReference type="PROSITE" id="PS51677">
    <property type="entry name" value="NODB"/>
    <property type="match status" value="1"/>
</dbReference>
<gene>
    <name evidence="3" type="ordered locus">AciPR4_2073</name>
</gene>
<dbReference type="InterPro" id="IPR011330">
    <property type="entry name" value="Glyco_hydro/deAcase_b/a-brl"/>
</dbReference>
<name>E8V7V3_TERSS</name>
<dbReference type="AlphaFoldDB" id="E8V7V3"/>
<dbReference type="EMBL" id="CP002467">
    <property type="protein sequence ID" value="ADV82877.1"/>
    <property type="molecule type" value="Genomic_DNA"/>
</dbReference>
<dbReference type="OrthoDB" id="9814639at2"/>
<protein>
    <submittedName>
        <fullName evidence="3">Polysaccharide deacetylase</fullName>
    </submittedName>
</protein>